<sequence length="156" mass="16949">MSHGVYSGHLVVGDRFLQVQETEVDVNMPRGMSSGNHHEFGQEKTCCGKGQQDGMRDDSLVEIEVAVIEEDMADLQQKLDALKGLVDVLNSMDEGESQNNATPPNNPHDPVPGRNRSRSHGKYNNTGNQKIKGLSNQTGFTQGNANGAINFGDLRA</sequence>
<comment type="caution">
    <text evidence="2">The sequence shown here is derived from an EMBL/GenBank/DDBJ whole genome shotgun (WGS) entry which is preliminary data.</text>
</comment>
<protein>
    <submittedName>
        <fullName evidence="2">Uncharacterized protein</fullName>
    </submittedName>
</protein>
<organism evidence="2 3">
    <name type="scientific">Psophocarpus tetragonolobus</name>
    <name type="common">Winged bean</name>
    <name type="synonym">Dolichos tetragonolobus</name>
    <dbReference type="NCBI Taxonomy" id="3891"/>
    <lineage>
        <taxon>Eukaryota</taxon>
        <taxon>Viridiplantae</taxon>
        <taxon>Streptophyta</taxon>
        <taxon>Embryophyta</taxon>
        <taxon>Tracheophyta</taxon>
        <taxon>Spermatophyta</taxon>
        <taxon>Magnoliopsida</taxon>
        <taxon>eudicotyledons</taxon>
        <taxon>Gunneridae</taxon>
        <taxon>Pentapetalae</taxon>
        <taxon>rosids</taxon>
        <taxon>fabids</taxon>
        <taxon>Fabales</taxon>
        <taxon>Fabaceae</taxon>
        <taxon>Papilionoideae</taxon>
        <taxon>50 kb inversion clade</taxon>
        <taxon>NPAAA clade</taxon>
        <taxon>indigoferoid/millettioid clade</taxon>
        <taxon>Phaseoleae</taxon>
        <taxon>Psophocarpus</taxon>
    </lineage>
</organism>
<keyword evidence="3" id="KW-1185">Reference proteome</keyword>
<dbReference type="Proteomes" id="UP001386955">
    <property type="component" value="Unassembled WGS sequence"/>
</dbReference>
<evidence type="ECO:0000313" key="3">
    <source>
        <dbReference type="Proteomes" id="UP001386955"/>
    </source>
</evidence>
<proteinExistence type="predicted"/>
<feature type="region of interest" description="Disordered" evidence="1">
    <location>
        <begin position="90"/>
        <end position="156"/>
    </location>
</feature>
<gene>
    <name evidence="2" type="ORF">VNO78_22788</name>
</gene>
<feature type="region of interest" description="Disordered" evidence="1">
    <location>
        <begin position="33"/>
        <end position="53"/>
    </location>
</feature>
<name>A0AAN9XDV1_PSOTE</name>
<dbReference type="AlphaFoldDB" id="A0AAN9XDV1"/>
<accession>A0AAN9XDV1</accession>
<evidence type="ECO:0000313" key="2">
    <source>
        <dbReference type="EMBL" id="KAK7387989.1"/>
    </source>
</evidence>
<dbReference type="EMBL" id="JAYMYS010000006">
    <property type="protein sequence ID" value="KAK7387989.1"/>
    <property type="molecule type" value="Genomic_DNA"/>
</dbReference>
<evidence type="ECO:0000256" key="1">
    <source>
        <dbReference type="SAM" id="MobiDB-lite"/>
    </source>
</evidence>
<feature type="compositionally biased region" description="Polar residues" evidence="1">
    <location>
        <begin position="122"/>
        <end position="147"/>
    </location>
</feature>
<reference evidence="2 3" key="1">
    <citation type="submission" date="2024-01" db="EMBL/GenBank/DDBJ databases">
        <title>The genomes of 5 underutilized Papilionoideae crops provide insights into root nodulation and disease resistanc.</title>
        <authorList>
            <person name="Jiang F."/>
        </authorList>
    </citation>
    <scope>NUCLEOTIDE SEQUENCE [LARGE SCALE GENOMIC DNA]</scope>
    <source>
        <strain evidence="2">DUOXIRENSHENG_FW03</strain>
        <tissue evidence="2">Leaves</tissue>
    </source>
</reference>